<dbReference type="AlphaFoldDB" id="A0A2G2X232"/>
<name>A0A2G2X232_CAPBA</name>
<reference evidence="1 2" key="1">
    <citation type="journal article" date="2017" name="Genome Biol.">
        <title>New reference genome sequences of hot pepper reveal the massive evolution of plant disease-resistance genes by retroduplication.</title>
        <authorList>
            <person name="Kim S."/>
            <person name="Park J."/>
            <person name="Yeom S.I."/>
            <person name="Kim Y.M."/>
            <person name="Seo E."/>
            <person name="Kim K.T."/>
            <person name="Kim M.S."/>
            <person name="Lee J.M."/>
            <person name="Cheong K."/>
            <person name="Shin H.S."/>
            <person name="Kim S.B."/>
            <person name="Han K."/>
            <person name="Lee J."/>
            <person name="Park M."/>
            <person name="Lee H.A."/>
            <person name="Lee H.Y."/>
            <person name="Lee Y."/>
            <person name="Oh S."/>
            <person name="Lee J.H."/>
            <person name="Choi E."/>
            <person name="Choi E."/>
            <person name="Lee S.E."/>
            <person name="Jeon J."/>
            <person name="Kim H."/>
            <person name="Choi G."/>
            <person name="Song H."/>
            <person name="Lee J."/>
            <person name="Lee S.C."/>
            <person name="Kwon J.K."/>
            <person name="Lee H.Y."/>
            <person name="Koo N."/>
            <person name="Hong Y."/>
            <person name="Kim R.W."/>
            <person name="Kang W.H."/>
            <person name="Huh J.H."/>
            <person name="Kang B.C."/>
            <person name="Yang T.J."/>
            <person name="Lee Y.H."/>
            <person name="Bennetzen J.L."/>
            <person name="Choi D."/>
        </authorList>
    </citation>
    <scope>NUCLEOTIDE SEQUENCE [LARGE SCALE GENOMIC DNA]</scope>
    <source>
        <strain evidence="2">cv. PBC81</strain>
    </source>
</reference>
<accession>A0A2G2X232</accession>
<proteinExistence type="predicted"/>
<sequence>MGRVFRCTYGQPFGCLGDTNKEKTIVFNIPLNKKPILTKGGNKIIYLLYSFLLIPLDNKAVLPSNKWLRVSKQPWHLGRRFVVHLLFGSAVVWHLNPKIQSNPIRFSPIQPKPRT</sequence>
<gene>
    <name evidence="1" type="ORF">CQW23_06014</name>
</gene>
<dbReference type="OrthoDB" id="1244813at2759"/>
<dbReference type="EMBL" id="MLFT02000003">
    <property type="protein sequence ID" value="PHT51552.1"/>
    <property type="molecule type" value="Genomic_DNA"/>
</dbReference>
<keyword evidence="2" id="KW-1185">Reference proteome</keyword>
<evidence type="ECO:0000313" key="1">
    <source>
        <dbReference type="EMBL" id="PHT51552.1"/>
    </source>
</evidence>
<reference evidence="2" key="2">
    <citation type="journal article" date="2017" name="J. Anim. Genet.">
        <title>Multiple reference genome sequences of hot pepper reveal the massive evolution of plant disease resistance genes by retroduplication.</title>
        <authorList>
            <person name="Kim S."/>
            <person name="Park J."/>
            <person name="Yeom S.-I."/>
            <person name="Kim Y.-M."/>
            <person name="Seo E."/>
            <person name="Kim K.-T."/>
            <person name="Kim M.-S."/>
            <person name="Lee J.M."/>
            <person name="Cheong K."/>
            <person name="Shin H.-S."/>
            <person name="Kim S.-B."/>
            <person name="Han K."/>
            <person name="Lee J."/>
            <person name="Park M."/>
            <person name="Lee H.-A."/>
            <person name="Lee H.-Y."/>
            <person name="Lee Y."/>
            <person name="Oh S."/>
            <person name="Lee J.H."/>
            <person name="Choi E."/>
            <person name="Choi E."/>
            <person name="Lee S.E."/>
            <person name="Jeon J."/>
            <person name="Kim H."/>
            <person name="Choi G."/>
            <person name="Song H."/>
            <person name="Lee J."/>
            <person name="Lee S.-C."/>
            <person name="Kwon J.-K."/>
            <person name="Lee H.-Y."/>
            <person name="Koo N."/>
            <person name="Hong Y."/>
            <person name="Kim R.W."/>
            <person name="Kang W.-H."/>
            <person name="Huh J.H."/>
            <person name="Kang B.-C."/>
            <person name="Yang T.-J."/>
            <person name="Lee Y.-H."/>
            <person name="Bennetzen J.L."/>
            <person name="Choi D."/>
        </authorList>
    </citation>
    <scope>NUCLEOTIDE SEQUENCE [LARGE SCALE GENOMIC DNA]</scope>
    <source>
        <strain evidence="2">cv. PBC81</strain>
    </source>
</reference>
<dbReference type="Proteomes" id="UP000224567">
    <property type="component" value="Unassembled WGS sequence"/>
</dbReference>
<protein>
    <submittedName>
        <fullName evidence="1">Uncharacterized protein</fullName>
    </submittedName>
</protein>
<organism evidence="1 2">
    <name type="scientific">Capsicum baccatum</name>
    <name type="common">Peruvian pepper</name>
    <dbReference type="NCBI Taxonomy" id="33114"/>
    <lineage>
        <taxon>Eukaryota</taxon>
        <taxon>Viridiplantae</taxon>
        <taxon>Streptophyta</taxon>
        <taxon>Embryophyta</taxon>
        <taxon>Tracheophyta</taxon>
        <taxon>Spermatophyta</taxon>
        <taxon>Magnoliopsida</taxon>
        <taxon>eudicotyledons</taxon>
        <taxon>Gunneridae</taxon>
        <taxon>Pentapetalae</taxon>
        <taxon>asterids</taxon>
        <taxon>lamiids</taxon>
        <taxon>Solanales</taxon>
        <taxon>Solanaceae</taxon>
        <taxon>Solanoideae</taxon>
        <taxon>Capsiceae</taxon>
        <taxon>Capsicum</taxon>
    </lineage>
</organism>
<evidence type="ECO:0000313" key="2">
    <source>
        <dbReference type="Proteomes" id="UP000224567"/>
    </source>
</evidence>
<comment type="caution">
    <text evidence="1">The sequence shown here is derived from an EMBL/GenBank/DDBJ whole genome shotgun (WGS) entry which is preliminary data.</text>
</comment>